<accession>A0ABY4Y9E7</accession>
<dbReference type="RefSeq" id="WP_252580027.1">
    <property type="nucleotide sequence ID" value="NZ_CP071527.1"/>
</dbReference>
<sequence>MNHSINHIVNNNILQMNEAGIDVIFDWPIADVLCIDDVLVIRIEPDPGTCFNENVYGVSKSGNIIWRVEKRRHIYDDSPYTSIIAKDHFVKLFNWDGDELLVDPTNGKVIDVGYRK</sequence>
<evidence type="ECO:0000313" key="2">
    <source>
        <dbReference type="Proteomes" id="UP001057474"/>
    </source>
</evidence>
<dbReference type="InterPro" id="IPR058263">
    <property type="entry name" value="DUF7957"/>
</dbReference>
<name>A0ABY4Y9E7_9GAMM</name>
<dbReference type="EMBL" id="CP071527">
    <property type="protein sequence ID" value="USQ13709.1"/>
    <property type="molecule type" value="Genomic_DNA"/>
</dbReference>
<proteinExistence type="predicted"/>
<gene>
    <name evidence="1" type="ORF">J2N86_13690</name>
</gene>
<protein>
    <submittedName>
        <fullName evidence="1">Uncharacterized protein</fullName>
    </submittedName>
</protein>
<dbReference type="Pfam" id="PF25857">
    <property type="entry name" value="DUF7957"/>
    <property type="match status" value="1"/>
</dbReference>
<keyword evidence="2" id="KW-1185">Reference proteome</keyword>
<dbReference type="Proteomes" id="UP001057474">
    <property type="component" value="Chromosome"/>
</dbReference>
<reference evidence="1" key="1">
    <citation type="submission" date="2021-03" db="EMBL/GenBank/DDBJ databases">
        <title>Legionella lytica PCM 2298.</title>
        <authorList>
            <person name="Koper P."/>
        </authorList>
    </citation>
    <scope>NUCLEOTIDE SEQUENCE</scope>
    <source>
        <strain evidence="1">PCM 2298</strain>
    </source>
</reference>
<evidence type="ECO:0000313" key="1">
    <source>
        <dbReference type="EMBL" id="USQ13709.1"/>
    </source>
</evidence>
<organism evidence="1 2">
    <name type="scientific">Legionella lytica</name>
    <dbReference type="NCBI Taxonomy" id="96232"/>
    <lineage>
        <taxon>Bacteria</taxon>
        <taxon>Pseudomonadati</taxon>
        <taxon>Pseudomonadota</taxon>
        <taxon>Gammaproteobacteria</taxon>
        <taxon>Legionellales</taxon>
        <taxon>Legionellaceae</taxon>
        <taxon>Legionella</taxon>
    </lineage>
</organism>